<dbReference type="GO" id="GO:0015035">
    <property type="term" value="F:protein-disulfide reductase activity"/>
    <property type="evidence" value="ECO:0007669"/>
    <property type="project" value="InterPro"/>
</dbReference>
<organism evidence="1">
    <name type="scientific">Sporolactobacillus sp. Y61</name>
    <dbReference type="NCBI Taxonomy" id="3160863"/>
    <lineage>
        <taxon>Bacteria</taxon>
        <taxon>Bacillati</taxon>
        <taxon>Bacillota</taxon>
        <taxon>Bacilli</taxon>
        <taxon>Bacillales</taxon>
        <taxon>Sporolactobacillaceae</taxon>
        <taxon>Sporolactobacillus</taxon>
    </lineage>
</organism>
<accession>A0AAU8IDX3</accession>
<proteinExistence type="predicted"/>
<dbReference type="EMBL" id="CP159510">
    <property type="protein sequence ID" value="XCJ16497.1"/>
    <property type="molecule type" value="Genomic_DNA"/>
</dbReference>
<dbReference type="Pfam" id="PF04134">
    <property type="entry name" value="DCC1-like"/>
    <property type="match status" value="1"/>
</dbReference>
<dbReference type="InterPro" id="IPR007263">
    <property type="entry name" value="DCC1-like"/>
</dbReference>
<evidence type="ECO:0000313" key="1">
    <source>
        <dbReference type="EMBL" id="XCJ16497.1"/>
    </source>
</evidence>
<reference evidence="1" key="1">
    <citation type="submission" date="2024-06" db="EMBL/GenBank/DDBJ databases">
        <authorList>
            <person name="Fan A."/>
            <person name="Zhang F.Y."/>
            <person name="Zhang L."/>
        </authorList>
    </citation>
    <scope>NUCLEOTIDE SEQUENCE</scope>
    <source>
        <strain evidence="1">Y61</strain>
    </source>
</reference>
<gene>
    <name evidence="1" type="ORF">ABNN70_12655</name>
</gene>
<sequence length="131" mass="15010">MNHETADKLLILYDNWCPLCVGIKNHLEKLDWLSRLKLIGFRDQENLKDLAVDGKNLAKRLHVISGKTSEIFSGIDAVMAITLRVPLLLPAWPVLYLLNKMGLGSRLYDWIATRRNIIPVGRCKDENCRLK</sequence>
<dbReference type="RefSeq" id="WP_353947992.1">
    <property type="nucleotide sequence ID" value="NZ_CP159510.1"/>
</dbReference>
<name>A0AAU8IDX3_9BACL</name>
<dbReference type="AlphaFoldDB" id="A0AAU8IDX3"/>
<protein>
    <submittedName>
        <fullName evidence="1">DUF393 domain-containing protein</fullName>
    </submittedName>
</protein>